<evidence type="ECO:0000313" key="4">
    <source>
        <dbReference type="EMBL" id="SDB84821.1"/>
    </source>
</evidence>
<keyword evidence="2" id="KW-0812">Transmembrane</keyword>
<evidence type="ECO:0000313" key="5">
    <source>
        <dbReference type="Proteomes" id="UP000242501"/>
    </source>
</evidence>
<dbReference type="CDD" id="cd06257">
    <property type="entry name" value="DnaJ"/>
    <property type="match status" value="1"/>
</dbReference>
<dbReference type="SUPFAM" id="SSF46565">
    <property type="entry name" value="Chaperone J-domain"/>
    <property type="match status" value="1"/>
</dbReference>
<dbReference type="Pfam" id="PF00226">
    <property type="entry name" value="DnaJ"/>
    <property type="match status" value="1"/>
</dbReference>
<dbReference type="PRINTS" id="PR00625">
    <property type="entry name" value="JDOMAIN"/>
</dbReference>
<evidence type="ECO:0000256" key="1">
    <source>
        <dbReference type="ARBA" id="ARBA00023186"/>
    </source>
</evidence>
<dbReference type="InterPro" id="IPR036869">
    <property type="entry name" value="J_dom_sf"/>
</dbReference>
<dbReference type="InterPro" id="IPR001623">
    <property type="entry name" value="DnaJ_domain"/>
</dbReference>
<evidence type="ECO:0000256" key="2">
    <source>
        <dbReference type="SAM" id="Phobius"/>
    </source>
</evidence>
<dbReference type="Proteomes" id="UP000242501">
    <property type="component" value="Unassembled WGS sequence"/>
</dbReference>
<dbReference type="AlphaFoldDB" id="A0A1G6GSC6"/>
<dbReference type="RefSeq" id="WP_092746810.1">
    <property type="nucleotide sequence ID" value="NZ_FMYL01000002.1"/>
</dbReference>
<reference evidence="5" key="1">
    <citation type="submission" date="2016-09" db="EMBL/GenBank/DDBJ databases">
        <authorList>
            <person name="Varghese N."/>
            <person name="Submissions S."/>
        </authorList>
    </citation>
    <scope>NUCLEOTIDE SEQUENCE [LARGE SCALE GENOMIC DNA]</scope>
    <source>
        <strain evidence="5">ANC 4422</strain>
    </source>
</reference>
<dbReference type="PROSITE" id="PS50076">
    <property type="entry name" value="DNAJ_2"/>
    <property type="match status" value="1"/>
</dbReference>
<feature type="domain" description="J" evidence="3">
    <location>
        <begin position="223"/>
        <end position="287"/>
    </location>
</feature>
<keyword evidence="1" id="KW-0143">Chaperone</keyword>
<dbReference type="STRING" id="1219383.SAMN05421733_102116"/>
<keyword evidence="2" id="KW-0472">Membrane</keyword>
<evidence type="ECO:0000259" key="3">
    <source>
        <dbReference type="PROSITE" id="PS50076"/>
    </source>
</evidence>
<organism evidence="4 5">
    <name type="scientific">Acinetobacter boissieri</name>
    <dbReference type="NCBI Taxonomy" id="1219383"/>
    <lineage>
        <taxon>Bacteria</taxon>
        <taxon>Pseudomonadati</taxon>
        <taxon>Pseudomonadota</taxon>
        <taxon>Gammaproteobacteria</taxon>
        <taxon>Moraxellales</taxon>
        <taxon>Moraxellaceae</taxon>
        <taxon>Acinetobacter</taxon>
    </lineage>
</organism>
<feature type="transmembrane region" description="Helical" evidence="2">
    <location>
        <begin position="30"/>
        <end position="50"/>
    </location>
</feature>
<gene>
    <name evidence="4" type="ORF">SAMN05421733_102116</name>
</gene>
<keyword evidence="5" id="KW-1185">Reference proteome</keyword>
<dbReference type="OrthoDB" id="9782583at2"/>
<proteinExistence type="predicted"/>
<accession>A0A1G6GSC6</accession>
<dbReference type="EMBL" id="FMYL01000002">
    <property type="protein sequence ID" value="SDB84821.1"/>
    <property type="molecule type" value="Genomic_DNA"/>
</dbReference>
<keyword evidence="2" id="KW-1133">Transmembrane helix</keyword>
<dbReference type="Gene3D" id="1.10.287.110">
    <property type="entry name" value="DnaJ domain"/>
    <property type="match status" value="1"/>
</dbReference>
<protein>
    <submittedName>
        <fullName evidence="4">DnaJ domain-containing protein</fullName>
    </submittedName>
</protein>
<name>A0A1G6GSC6_9GAMM</name>
<sequence>MVWAIIVIFVAVFFLGLLVSFWKIILLTAIGSLIGGPIGGVIGFIIGLFVSSSKIQKKKVTSSTWQNTQGQRYNNEVTIEWLAPIIHLVSHYAKFQGQPWTSQKVNFVKSMFESYCKSEQDYIYLRDMLKQKDHAIQRQIDSILQQQLDYDSTLEIFKLCAQALYLNDLSDQSMQVVLADLAERLWLKQHDYQAIINLFKTHRQQDFNDSAYRQHNSSHALNEAYTCLGVSNRATKEEVVKAYRIKIMKCHPDKNPNATSEEKEKLTQQSIALQEAKDLIVRHLEHS</sequence>
<dbReference type="SMART" id="SM00271">
    <property type="entry name" value="DnaJ"/>
    <property type="match status" value="1"/>
</dbReference>